<reference evidence="2" key="1">
    <citation type="journal article" date="2019" name="Int. J. Syst. Evol. Microbiol.">
        <title>The Global Catalogue of Microorganisms (GCM) 10K type strain sequencing project: providing services to taxonomists for standard genome sequencing and annotation.</title>
        <authorList>
            <consortium name="The Broad Institute Genomics Platform"/>
            <consortium name="The Broad Institute Genome Sequencing Center for Infectious Disease"/>
            <person name="Wu L."/>
            <person name="Ma J."/>
        </authorList>
    </citation>
    <scope>NUCLEOTIDE SEQUENCE [LARGE SCALE GENOMIC DNA]</scope>
    <source>
        <strain evidence="2">CGMCC 4.7645</strain>
    </source>
</reference>
<sequence>MPERPTPEQVATAREFLFHCFLRDFPWRSHADKANYLALLATPIIRPFTRCLSPFGLIEASMPSSGKTILTGCVGLLVGQRVLTWTDSEDELRKSITSVLAEQGGAVVFDNVVEGHVIESAVLARLMTERTWTDRRLGSNTAASFPNDRLWLATGNNLRTGGDMASRTVWVRLDPDCPRPEARTGFSIPNLDTWILDPRNQAVVLWHLLVLILDWTAAGAPTATSVPAMRQFTRWAQHLGGFLEHHEVRGFLDNAETGRALDDTAAEWRAFLLAWHNLHGSQPLTAQQVRDSADTFVTPDPWAGTFPTTAVGKPITPKSLGCRLTGQIDRWRDDLVLRSALDSHTRINTYWVERADDNTTPRK</sequence>
<gene>
    <name evidence="1" type="ORF">ACFSXZ_11405</name>
</gene>
<proteinExistence type="predicted"/>
<accession>A0ABW5FQP8</accession>
<name>A0ABW5FQP8_9PSEU</name>
<protein>
    <submittedName>
        <fullName evidence="1">Uncharacterized protein</fullName>
    </submittedName>
</protein>
<dbReference type="Proteomes" id="UP001597417">
    <property type="component" value="Unassembled WGS sequence"/>
</dbReference>
<dbReference type="EMBL" id="JBHUKR010000006">
    <property type="protein sequence ID" value="MFD2416929.1"/>
    <property type="molecule type" value="Genomic_DNA"/>
</dbReference>
<keyword evidence="2" id="KW-1185">Reference proteome</keyword>
<dbReference type="RefSeq" id="WP_378264170.1">
    <property type="nucleotide sequence ID" value="NZ_JBHUKR010000006.1"/>
</dbReference>
<evidence type="ECO:0000313" key="1">
    <source>
        <dbReference type="EMBL" id="MFD2416929.1"/>
    </source>
</evidence>
<organism evidence="1 2">
    <name type="scientific">Amycolatopsis pigmentata</name>
    <dbReference type="NCBI Taxonomy" id="450801"/>
    <lineage>
        <taxon>Bacteria</taxon>
        <taxon>Bacillati</taxon>
        <taxon>Actinomycetota</taxon>
        <taxon>Actinomycetes</taxon>
        <taxon>Pseudonocardiales</taxon>
        <taxon>Pseudonocardiaceae</taxon>
        <taxon>Amycolatopsis</taxon>
    </lineage>
</organism>
<comment type="caution">
    <text evidence="1">The sequence shown here is derived from an EMBL/GenBank/DDBJ whole genome shotgun (WGS) entry which is preliminary data.</text>
</comment>
<evidence type="ECO:0000313" key="2">
    <source>
        <dbReference type="Proteomes" id="UP001597417"/>
    </source>
</evidence>